<organism evidence="1 2">
    <name type="scientific">Eiseniibacteriota bacterium</name>
    <dbReference type="NCBI Taxonomy" id="2212470"/>
    <lineage>
        <taxon>Bacteria</taxon>
        <taxon>Candidatus Eiseniibacteriota</taxon>
    </lineage>
</organism>
<protein>
    <recommendedName>
        <fullName evidence="3">DUF2007 domain-containing protein</fullName>
    </recommendedName>
</protein>
<evidence type="ECO:0000313" key="1">
    <source>
        <dbReference type="EMBL" id="TMQ58072.1"/>
    </source>
</evidence>
<sequence length="101" mass="11317">MSEEREGADTKKHDDLAKERLVSIRNVPDEATATLLRDFLRSQGIEANAVPVQMPWLSTLETLHYGSWGRIEVLGKDQERAKALVEEYLAAVPEETPGDEP</sequence>
<name>A0A538T364_UNCEI</name>
<reference evidence="1 2" key="1">
    <citation type="journal article" date="2019" name="Nat. Microbiol.">
        <title>Mediterranean grassland soil C-N compound turnover is dependent on rainfall and depth, and is mediated by genomically divergent microorganisms.</title>
        <authorList>
            <person name="Diamond S."/>
            <person name="Andeer P.F."/>
            <person name="Li Z."/>
            <person name="Crits-Christoph A."/>
            <person name="Burstein D."/>
            <person name="Anantharaman K."/>
            <person name="Lane K.R."/>
            <person name="Thomas B.C."/>
            <person name="Pan C."/>
            <person name="Northen T.R."/>
            <person name="Banfield J.F."/>
        </authorList>
    </citation>
    <scope>NUCLEOTIDE SEQUENCE [LARGE SCALE GENOMIC DNA]</scope>
    <source>
        <strain evidence="1">WS_5</strain>
    </source>
</reference>
<evidence type="ECO:0008006" key="3">
    <source>
        <dbReference type="Google" id="ProtNLM"/>
    </source>
</evidence>
<gene>
    <name evidence="1" type="ORF">E6K75_05840</name>
</gene>
<dbReference type="EMBL" id="VBOV01000141">
    <property type="protein sequence ID" value="TMQ58072.1"/>
    <property type="molecule type" value="Genomic_DNA"/>
</dbReference>
<dbReference type="AlphaFoldDB" id="A0A538T364"/>
<comment type="caution">
    <text evidence="1">The sequence shown here is derived from an EMBL/GenBank/DDBJ whole genome shotgun (WGS) entry which is preliminary data.</text>
</comment>
<dbReference type="Proteomes" id="UP000320913">
    <property type="component" value="Unassembled WGS sequence"/>
</dbReference>
<proteinExistence type="predicted"/>
<accession>A0A538T364</accession>
<evidence type="ECO:0000313" key="2">
    <source>
        <dbReference type="Proteomes" id="UP000320913"/>
    </source>
</evidence>